<proteinExistence type="predicted"/>
<dbReference type="OrthoDB" id="2661952at2"/>
<gene>
    <name evidence="1" type="ORF">BEP19_16725</name>
</gene>
<evidence type="ECO:0000313" key="1">
    <source>
        <dbReference type="EMBL" id="RKD26482.1"/>
    </source>
</evidence>
<dbReference type="RefSeq" id="WP_120188134.1">
    <property type="nucleotide sequence ID" value="NZ_MCHY01000003.1"/>
</dbReference>
<organism evidence="1 2">
    <name type="scientific">Ammoniphilus oxalaticus</name>
    <dbReference type="NCBI Taxonomy" id="66863"/>
    <lineage>
        <taxon>Bacteria</taxon>
        <taxon>Bacillati</taxon>
        <taxon>Bacillota</taxon>
        <taxon>Bacilli</taxon>
        <taxon>Bacillales</taxon>
        <taxon>Paenibacillaceae</taxon>
        <taxon>Aneurinibacillus group</taxon>
        <taxon>Ammoniphilus</taxon>
    </lineage>
</organism>
<name>A0A419SPZ9_9BACL</name>
<sequence length="82" mass="9948">MSNNFKDKIKNKVRSSAHEQLIEPVHANVNRGKKREKFEDRYSRQTVWIENEIIELITREAQNERGEKTRIFNEALRQYFKI</sequence>
<dbReference type="AlphaFoldDB" id="A0A419SPZ9"/>
<evidence type="ECO:0000313" key="2">
    <source>
        <dbReference type="Proteomes" id="UP000284219"/>
    </source>
</evidence>
<keyword evidence="2" id="KW-1185">Reference proteome</keyword>
<dbReference type="EMBL" id="MCHY01000003">
    <property type="protein sequence ID" value="RKD26482.1"/>
    <property type="molecule type" value="Genomic_DNA"/>
</dbReference>
<dbReference type="Proteomes" id="UP000284219">
    <property type="component" value="Unassembled WGS sequence"/>
</dbReference>
<comment type="caution">
    <text evidence="1">The sequence shown here is derived from an EMBL/GenBank/DDBJ whole genome shotgun (WGS) entry which is preliminary data.</text>
</comment>
<reference evidence="1 2" key="1">
    <citation type="submission" date="2016-08" db="EMBL/GenBank/DDBJ databases">
        <title>Novel Firmicute Genomes.</title>
        <authorList>
            <person name="Poppleton D.I."/>
            <person name="Gribaldo S."/>
        </authorList>
    </citation>
    <scope>NUCLEOTIDE SEQUENCE [LARGE SCALE GENOMIC DNA]</scope>
    <source>
        <strain evidence="1 2">RAOx-1</strain>
    </source>
</reference>
<evidence type="ECO:0008006" key="3">
    <source>
        <dbReference type="Google" id="ProtNLM"/>
    </source>
</evidence>
<accession>A0A419SPZ9</accession>
<protein>
    <recommendedName>
        <fullName evidence="3">Ribbon-helix-helix protein CopG domain-containing protein</fullName>
    </recommendedName>
</protein>